<dbReference type="Proteomes" id="UP000805193">
    <property type="component" value="Unassembled WGS sequence"/>
</dbReference>
<dbReference type="EMBL" id="JABSTQ010009784">
    <property type="protein sequence ID" value="KAG0425966.1"/>
    <property type="molecule type" value="Genomic_DNA"/>
</dbReference>
<sequence>MQPRLPKQGFEPCLESALVAATPIPAGTKSRPSSGGCESSLRRLLHQRPVQRIVQLVCNQMARPLCDARSGLQVVVQDGVLSAKEPSVGVSLCRGVRLARDCHEQNAQLGRGADGRLWLQTSKALAAGEELRAWFAVDLLAELDVPILTPAHIRGHQSYVCLGCGASFPQPNPLKAHLMLEHCSATRAPSPDGAREPLRAGFGLVAGLASGAAVLAASAALDARARAQQGTPNAPGVRNQGSEGGGRGHVCMFCGKLYSRRYGLKIHVRTHTGYKPLQCRFCRRPFSDPSNLNKHVRLHAELDSPYRCSHCGKVLVRRRDLDRHLRSRHGAALTPA</sequence>
<evidence type="ECO:0000313" key="1">
    <source>
        <dbReference type="EMBL" id="KAG0425966.1"/>
    </source>
</evidence>
<organism evidence="1 2">
    <name type="scientific">Ixodes persulcatus</name>
    <name type="common">Taiga tick</name>
    <dbReference type="NCBI Taxonomy" id="34615"/>
    <lineage>
        <taxon>Eukaryota</taxon>
        <taxon>Metazoa</taxon>
        <taxon>Ecdysozoa</taxon>
        <taxon>Arthropoda</taxon>
        <taxon>Chelicerata</taxon>
        <taxon>Arachnida</taxon>
        <taxon>Acari</taxon>
        <taxon>Parasitiformes</taxon>
        <taxon>Ixodida</taxon>
        <taxon>Ixodoidea</taxon>
        <taxon>Ixodidae</taxon>
        <taxon>Ixodinae</taxon>
        <taxon>Ixodes</taxon>
    </lineage>
</organism>
<name>A0AC60PXD1_IXOPE</name>
<protein>
    <submittedName>
        <fullName evidence="1">Uncharacterized protein</fullName>
    </submittedName>
</protein>
<reference evidence="1 2" key="1">
    <citation type="journal article" date="2020" name="Cell">
        <title>Large-Scale Comparative Analyses of Tick Genomes Elucidate Their Genetic Diversity and Vector Capacities.</title>
        <authorList>
            <consortium name="Tick Genome and Microbiome Consortium (TIGMIC)"/>
            <person name="Jia N."/>
            <person name="Wang J."/>
            <person name="Shi W."/>
            <person name="Du L."/>
            <person name="Sun Y."/>
            <person name="Zhan W."/>
            <person name="Jiang J.F."/>
            <person name="Wang Q."/>
            <person name="Zhang B."/>
            <person name="Ji P."/>
            <person name="Bell-Sakyi L."/>
            <person name="Cui X.M."/>
            <person name="Yuan T.T."/>
            <person name="Jiang B.G."/>
            <person name="Yang W.F."/>
            <person name="Lam T.T."/>
            <person name="Chang Q.C."/>
            <person name="Ding S.J."/>
            <person name="Wang X.J."/>
            <person name="Zhu J.G."/>
            <person name="Ruan X.D."/>
            <person name="Zhao L."/>
            <person name="Wei J.T."/>
            <person name="Ye R.Z."/>
            <person name="Que T.C."/>
            <person name="Du C.H."/>
            <person name="Zhou Y.H."/>
            <person name="Cheng J.X."/>
            <person name="Dai P.F."/>
            <person name="Guo W.B."/>
            <person name="Han X.H."/>
            <person name="Huang E.J."/>
            <person name="Li L.F."/>
            <person name="Wei W."/>
            <person name="Gao Y.C."/>
            <person name="Liu J.Z."/>
            <person name="Shao H.Z."/>
            <person name="Wang X."/>
            <person name="Wang C.C."/>
            <person name="Yang T.C."/>
            <person name="Huo Q.B."/>
            <person name="Li W."/>
            <person name="Chen H.Y."/>
            <person name="Chen S.E."/>
            <person name="Zhou L.G."/>
            <person name="Ni X.B."/>
            <person name="Tian J.H."/>
            <person name="Sheng Y."/>
            <person name="Liu T."/>
            <person name="Pan Y.S."/>
            <person name="Xia L.Y."/>
            <person name="Li J."/>
            <person name="Zhao F."/>
            <person name="Cao W.C."/>
        </authorList>
    </citation>
    <scope>NUCLEOTIDE SEQUENCE [LARGE SCALE GENOMIC DNA]</scope>
    <source>
        <strain evidence="1">Iper-2018</strain>
    </source>
</reference>
<keyword evidence="2" id="KW-1185">Reference proteome</keyword>
<proteinExistence type="predicted"/>
<gene>
    <name evidence="1" type="ORF">HPB47_026897</name>
</gene>
<accession>A0AC60PXD1</accession>
<evidence type="ECO:0000313" key="2">
    <source>
        <dbReference type="Proteomes" id="UP000805193"/>
    </source>
</evidence>
<comment type="caution">
    <text evidence="1">The sequence shown here is derived from an EMBL/GenBank/DDBJ whole genome shotgun (WGS) entry which is preliminary data.</text>
</comment>